<dbReference type="InterPro" id="IPR011898">
    <property type="entry name" value="PorD_KorD"/>
</dbReference>
<proteinExistence type="predicted"/>
<dbReference type="PANTHER" id="PTHR43724:SF1">
    <property type="entry name" value="PYRUVATE SYNTHASE SUBUNIT PORD"/>
    <property type="match status" value="1"/>
</dbReference>
<dbReference type="PROSITE" id="PS00198">
    <property type="entry name" value="4FE4S_FER_1"/>
    <property type="match status" value="1"/>
</dbReference>
<dbReference type="SUPFAM" id="SSF54862">
    <property type="entry name" value="4Fe-4S ferredoxins"/>
    <property type="match status" value="1"/>
</dbReference>
<evidence type="ECO:0000256" key="7">
    <source>
        <dbReference type="ARBA" id="ARBA00022982"/>
    </source>
</evidence>
<evidence type="ECO:0000256" key="5">
    <source>
        <dbReference type="ARBA" id="ARBA00022723"/>
    </source>
</evidence>
<dbReference type="GO" id="GO:0051539">
    <property type="term" value="F:4 iron, 4 sulfur cluster binding"/>
    <property type="evidence" value="ECO:0007669"/>
    <property type="project" value="UniProtKB-KW"/>
</dbReference>
<comment type="subunit">
    <text evidence="2">Heterotetramer of one alpha, one beta, one delta and one gamma chain.</text>
</comment>
<keyword evidence="7" id="KW-0249">Electron transport</keyword>
<keyword evidence="4" id="KW-0004">4Fe-4S</keyword>
<comment type="cofactor">
    <cofactor evidence="1">
        <name>[4Fe-4S] cluster</name>
        <dbReference type="ChEBI" id="CHEBI:49883"/>
    </cofactor>
</comment>
<feature type="domain" description="4Fe-4S ferredoxin-type" evidence="13">
    <location>
        <begin position="25"/>
        <end position="54"/>
    </location>
</feature>
<evidence type="ECO:0000256" key="11">
    <source>
        <dbReference type="ARBA" id="ARBA00044816"/>
    </source>
</evidence>
<keyword evidence="3" id="KW-0813">Transport</keyword>
<evidence type="ECO:0000256" key="2">
    <source>
        <dbReference type="ARBA" id="ARBA00011595"/>
    </source>
</evidence>
<dbReference type="RefSeq" id="WP_091689540.1">
    <property type="nucleotide sequence ID" value="NZ_CAAGSJ010000001.1"/>
</dbReference>
<dbReference type="EMBL" id="FOHQ01000002">
    <property type="protein sequence ID" value="SES79243.1"/>
    <property type="molecule type" value="Genomic_DNA"/>
</dbReference>
<organism evidence="14 15">
    <name type="scientific">Methanococcoides vulcani</name>
    <dbReference type="NCBI Taxonomy" id="1353158"/>
    <lineage>
        <taxon>Archaea</taxon>
        <taxon>Methanobacteriati</taxon>
        <taxon>Methanobacteriota</taxon>
        <taxon>Stenosarchaea group</taxon>
        <taxon>Methanomicrobia</taxon>
        <taxon>Methanosarcinales</taxon>
        <taxon>Methanosarcinaceae</taxon>
        <taxon>Methanococcoides</taxon>
    </lineage>
</organism>
<evidence type="ECO:0000313" key="14">
    <source>
        <dbReference type="EMBL" id="SES79243.1"/>
    </source>
</evidence>
<keyword evidence="15" id="KW-1185">Reference proteome</keyword>
<feature type="domain" description="4Fe-4S ferredoxin-type" evidence="13">
    <location>
        <begin position="55"/>
        <end position="84"/>
    </location>
</feature>
<dbReference type="AlphaFoldDB" id="A0A1H9ZCG6"/>
<dbReference type="NCBIfam" id="TIGR02179">
    <property type="entry name" value="PorD_KorD"/>
    <property type="match status" value="1"/>
</dbReference>
<evidence type="ECO:0000256" key="6">
    <source>
        <dbReference type="ARBA" id="ARBA00022737"/>
    </source>
</evidence>
<dbReference type="InterPro" id="IPR053389">
    <property type="entry name" value="Pyruvate_synthase_PorD"/>
</dbReference>
<dbReference type="Pfam" id="PF14697">
    <property type="entry name" value="Fer4_21"/>
    <property type="match status" value="1"/>
</dbReference>
<evidence type="ECO:0000256" key="4">
    <source>
        <dbReference type="ARBA" id="ARBA00022485"/>
    </source>
</evidence>
<keyword evidence="5" id="KW-0479">Metal-binding</keyword>
<dbReference type="PROSITE" id="PS51379">
    <property type="entry name" value="4FE4S_FER_2"/>
    <property type="match status" value="2"/>
</dbReference>
<evidence type="ECO:0000256" key="9">
    <source>
        <dbReference type="ARBA" id="ARBA00023014"/>
    </source>
</evidence>
<evidence type="ECO:0000313" key="15">
    <source>
        <dbReference type="Proteomes" id="UP000243338"/>
    </source>
</evidence>
<dbReference type="PANTHER" id="PTHR43724">
    <property type="entry name" value="PYRUVATE SYNTHASE SUBUNIT PORD"/>
    <property type="match status" value="1"/>
</dbReference>
<keyword evidence="9" id="KW-0411">Iron-sulfur</keyword>
<name>A0A1H9ZCG6_9EURY</name>
<protein>
    <recommendedName>
        <fullName evidence="10">Pyruvate synthase subunit PorD</fullName>
    </recommendedName>
    <alternativeName>
        <fullName evidence="12">Pyruvate oxidoreductase delta chain</fullName>
    </alternativeName>
    <alternativeName>
        <fullName evidence="11">Pyruvic-ferredoxin oxidoreductase subunit delta</fullName>
    </alternativeName>
</protein>
<dbReference type="NCBIfam" id="NF040684">
    <property type="entry name" value="PorD_Arch"/>
    <property type="match status" value="1"/>
</dbReference>
<dbReference type="Proteomes" id="UP000243338">
    <property type="component" value="Unassembled WGS sequence"/>
</dbReference>
<keyword evidence="8" id="KW-0408">Iron</keyword>
<dbReference type="OrthoDB" id="23478at2157"/>
<dbReference type="GO" id="GO:0046872">
    <property type="term" value="F:metal ion binding"/>
    <property type="evidence" value="ECO:0007669"/>
    <property type="project" value="UniProtKB-KW"/>
</dbReference>
<dbReference type="STRING" id="1353158.SAMN04488587_1020"/>
<dbReference type="Gene3D" id="3.30.70.20">
    <property type="match status" value="1"/>
</dbReference>
<evidence type="ECO:0000256" key="1">
    <source>
        <dbReference type="ARBA" id="ARBA00001966"/>
    </source>
</evidence>
<evidence type="ECO:0000256" key="10">
    <source>
        <dbReference type="ARBA" id="ARBA00044788"/>
    </source>
</evidence>
<evidence type="ECO:0000256" key="12">
    <source>
        <dbReference type="ARBA" id="ARBA00044818"/>
    </source>
</evidence>
<reference evidence="15" key="1">
    <citation type="submission" date="2016-10" db="EMBL/GenBank/DDBJ databases">
        <authorList>
            <person name="Varghese N."/>
            <person name="Submissions S."/>
        </authorList>
    </citation>
    <scope>NUCLEOTIDE SEQUENCE [LARGE SCALE GENOMIC DNA]</scope>
    <source>
        <strain evidence="15">SLH 33</strain>
    </source>
</reference>
<dbReference type="InterPro" id="IPR017900">
    <property type="entry name" value="4Fe4S_Fe_S_CS"/>
</dbReference>
<evidence type="ECO:0000256" key="3">
    <source>
        <dbReference type="ARBA" id="ARBA00022448"/>
    </source>
</evidence>
<keyword evidence="6" id="KW-0677">Repeat</keyword>
<sequence>MTIPLGGVCAPGSTLVNKTGGWRTFKPVFDYDKCIKCKLCELLCPDMSVDPRDDGFFEFNYDFCKGCGICANECPKDAIEMVLEEK</sequence>
<evidence type="ECO:0000259" key="13">
    <source>
        <dbReference type="PROSITE" id="PS51379"/>
    </source>
</evidence>
<dbReference type="InterPro" id="IPR017896">
    <property type="entry name" value="4Fe4S_Fe-S-bd"/>
</dbReference>
<evidence type="ECO:0000256" key="8">
    <source>
        <dbReference type="ARBA" id="ARBA00023004"/>
    </source>
</evidence>
<dbReference type="GO" id="GO:0016625">
    <property type="term" value="F:oxidoreductase activity, acting on the aldehyde or oxo group of donors, iron-sulfur protein as acceptor"/>
    <property type="evidence" value="ECO:0007669"/>
    <property type="project" value="InterPro"/>
</dbReference>
<gene>
    <name evidence="14" type="ORF">SAMN04488587_1020</name>
</gene>
<accession>A0A1H9ZCG6</accession>
<keyword evidence="14" id="KW-0670">Pyruvate</keyword>